<dbReference type="EMBL" id="PZOJ01000023">
    <property type="protein sequence ID" value="TMX76688.1"/>
    <property type="molecule type" value="Genomic_DNA"/>
</dbReference>
<sequence>MISFIKKIGLSLIGLVGFGVATILPLYQEFFKEVDPQVKNVTTIIKETADNLEIREATFDITLKNTRKNIFVVPGSLSVLRVIASNKSEMELKSCGIIYQYKYKDFNNGRFYYREKAIPARSYKTLTDHEKFEVMTGFLSRKSDDFYKFDMPANSDVEITAVTERFTTPPDALRFYVQCDKRISNKLTINQDEVSVVNRSWGIPNWYYELSKFFVAPYL</sequence>
<evidence type="ECO:0000313" key="2">
    <source>
        <dbReference type="Proteomes" id="UP000718715"/>
    </source>
</evidence>
<reference evidence="1" key="1">
    <citation type="submission" date="2018-03" db="EMBL/GenBank/DDBJ databases">
        <title>Genomic characterization of a polymicrobial infection associated with a disease outbreak in Pacific white shrimp (Litopenaeus vannamei).</title>
        <authorList>
            <person name="Turner J.W."/>
            <person name="Bachand P.T."/>
            <person name="Tallman J."/>
            <person name="Elledge N.C."/>
            <person name="Pinnell L.J."/>
            <person name="Laughlin R.C."/>
            <person name="Zimba P.V."/>
        </authorList>
    </citation>
    <scope>NUCLEOTIDE SEQUENCE</scope>
    <source>
        <strain evidence="1">Hep-2b-22</strain>
    </source>
</reference>
<organism evidence="1 2">
    <name type="scientific">Photobacterium damselae</name>
    <dbReference type="NCBI Taxonomy" id="38293"/>
    <lineage>
        <taxon>Bacteria</taxon>
        <taxon>Pseudomonadati</taxon>
        <taxon>Pseudomonadota</taxon>
        <taxon>Gammaproteobacteria</taxon>
        <taxon>Vibrionales</taxon>
        <taxon>Vibrionaceae</taxon>
        <taxon>Photobacterium</taxon>
    </lineage>
</organism>
<protein>
    <submittedName>
        <fullName evidence="1">Uncharacterized protein</fullName>
    </submittedName>
</protein>
<comment type="caution">
    <text evidence="1">The sequence shown here is derived from an EMBL/GenBank/DDBJ whole genome shotgun (WGS) entry which is preliminary data.</text>
</comment>
<proteinExistence type="predicted"/>
<name>A0ACD3T0W6_PHODM</name>
<accession>A0ACD3T0W6</accession>
<evidence type="ECO:0000313" key="1">
    <source>
        <dbReference type="EMBL" id="TMX76688.1"/>
    </source>
</evidence>
<dbReference type="Proteomes" id="UP000718715">
    <property type="component" value="Unassembled WGS sequence"/>
</dbReference>
<keyword evidence="2" id="KW-1185">Reference proteome</keyword>
<gene>
    <name evidence="1" type="ORF">DA092_07145</name>
</gene>